<organism evidence="1 2">
    <name type="scientific">Haematococcus lacustris</name>
    <name type="common">Green alga</name>
    <name type="synonym">Haematococcus pluvialis</name>
    <dbReference type="NCBI Taxonomy" id="44745"/>
    <lineage>
        <taxon>Eukaryota</taxon>
        <taxon>Viridiplantae</taxon>
        <taxon>Chlorophyta</taxon>
        <taxon>core chlorophytes</taxon>
        <taxon>Chlorophyceae</taxon>
        <taxon>CS clade</taxon>
        <taxon>Chlamydomonadales</taxon>
        <taxon>Haematococcaceae</taxon>
        <taxon>Haematococcus</taxon>
    </lineage>
</organism>
<feature type="non-terminal residue" evidence="1">
    <location>
        <position position="221"/>
    </location>
</feature>
<name>A0A6A0ALJ0_HAELA</name>
<comment type="caution">
    <text evidence="1">The sequence shown here is derived from an EMBL/GenBank/DDBJ whole genome shotgun (WGS) entry which is preliminary data.</text>
</comment>
<sequence>MGLVHGLVKESRALLRAGFGAQCRAWLDDALLRALLNVCCNGSLAEPSNHGCLANPAISNDQHLQLSIKVIHLLSGGSGVRCSFTAQQAAHSLSSLGCSFTAQQAAHSLSSLGCSFTVLTAAVIKAALPGSHRVLHIRSAHPGSHRLLPLLAYGAREPRIGSAVLRVVLVAQDVADVVYAKGAHATASVATAHFSPAILLAIAATCAATYAAGPCHASTPT</sequence>
<keyword evidence="2" id="KW-1185">Reference proteome</keyword>
<evidence type="ECO:0000313" key="2">
    <source>
        <dbReference type="Proteomes" id="UP000485058"/>
    </source>
</evidence>
<proteinExistence type="predicted"/>
<accession>A0A6A0ALJ0</accession>
<gene>
    <name evidence="1" type="ORF">HaLaN_32714</name>
</gene>
<evidence type="ECO:0000313" key="1">
    <source>
        <dbReference type="EMBL" id="GFH33355.1"/>
    </source>
</evidence>
<dbReference type="AlphaFoldDB" id="A0A6A0ALJ0"/>
<reference evidence="1 2" key="1">
    <citation type="submission" date="2020-02" db="EMBL/GenBank/DDBJ databases">
        <title>Draft genome sequence of Haematococcus lacustris strain NIES-144.</title>
        <authorList>
            <person name="Morimoto D."/>
            <person name="Nakagawa S."/>
            <person name="Yoshida T."/>
            <person name="Sawayama S."/>
        </authorList>
    </citation>
    <scope>NUCLEOTIDE SEQUENCE [LARGE SCALE GENOMIC DNA]</scope>
    <source>
        <strain evidence="1 2">NIES-144</strain>
    </source>
</reference>
<dbReference type="EMBL" id="BLLF01008389">
    <property type="protein sequence ID" value="GFH33355.1"/>
    <property type="molecule type" value="Genomic_DNA"/>
</dbReference>
<dbReference type="Proteomes" id="UP000485058">
    <property type="component" value="Unassembled WGS sequence"/>
</dbReference>
<protein>
    <submittedName>
        <fullName evidence="1">Uncharacterized protein</fullName>
    </submittedName>
</protein>
<feature type="non-terminal residue" evidence="1">
    <location>
        <position position="1"/>
    </location>
</feature>